<evidence type="ECO:0000313" key="13">
    <source>
        <dbReference type="EMBL" id="MBZ1349174.1"/>
    </source>
</evidence>
<feature type="domain" description="Ketopantoate reductase C-terminal" evidence="12">
    <location>
        <begin position="199"/>
        <end position="322"/>
    </location>
</feature>
<dbReference type="AlphaFoldDB" id="A0A953T5T7"/>
<reference evidence="13" key="1">
    <citation type="submission" date="2021-07" db="EMBL/GenBank/DDBJ databases">
        <title>New genus and species of the family Alcaligenaceae.</title>
        <authorList>
            <person name="Hahn M.W."/>
        </authorList>
    </citation>
    <scope>NUCLEOTIDE SEQUENCE</scope>
    <source>
        <strain evidence="13">LF4-65</strain>
    </source>
</reference>
<dbReference type="Proteomes" id="UP000739565">
    <property type="component" value="Unassembled WGS sequence"/>
</dbReference>
<dbReference type="InterPro" id="IPR051402">
    <property type="entry name" value="KPR-Related"/>
</dbReference>
<dbReference type="EMBL" id="JAHXRI010000001">
    <property type="protein sequence ID" value="MBZ1349174.1"/>
    <property type="molecule type" value="Genomic_DNA"/>
</dbReference>
<evidence type="ECO:0000256" key="10">
    <source>
        <dbReference type="RuleBase" id="RU362068"/>
    </source>
</evidence>
<keyword evidence="14" id="KW-1185">Reference proteome</keyword>
<accession>A0A953T5T7</accession>
<dbReference type="SUPFAM" id="SSF48179">
    <property type="entry name" value="6-phosphogluconate dehydrogenase C-terminal domain-like"/>
    <property type="match status" value="1"/>
</dbReference>
<dbReference type="Pfam" id="PF02558">
    <property type="entry name" value="ApbA"/>
    <property type="match status" value="1"/>
</dbReference>
<dbReference type="InterPro" id="IPR013752">
    <property type="entry name" value="KPA_reductase"/>
</dbReference>
<dbReference type="NCBIfam" id="NF005089">
    <property type="entry name" value="PRK06522.1-4"/>
    <property type="match status" value="1"/>
</dbReference>
<evidence type="ECO:0000259" key="11">
    <source>
        <dbReference type="Pfam" id="PF02558"/>
    </source>
</evidence>
<dbReference type="InterPro" id="IPR013328">
    <property type="entry name" value="6PGD_dom2"/>
</dbReference>
<evidence type="ECO:0000256" key="4">
    <source>
        <dbReference type="ARBA" id="ARBA00019465"/>
    </source>
</evidence>
<comment type="pathway">
    <text evidence="1 10">Cofactor biosynthesis; (R)-pantothenate biosynthesis; (R)-pantoate from 3-methyl-2-oxobutanoate: step 2/2.</text>
</comment>
<feature type="domain" description="Ketopantoate reductase N-terminal" evidence="11">
    <location>
        <begin position="3"/>
        <end position="110"/>
    </location>
</feature>
<evidence type="ECO:0000256" key="7">
    <source>
        <dbReference type="ARBA" id="ARBA00023002"/>
    </source>
</evidence>
<dbReference type="PANTHER" id="PTHR21708:SF45">
    <property type="entry name" value="2-DEHYDROPANTOATE 2-REDUCTASE"/>
    <property type="match status" value="1"/>
</dbReference>
<dbReference type="GO" id="GO:0015940">
    <property type="term" value="P:pantothenate biosynthetic process"/>
    <property type="evidence" value="ECO:0007669"/>
    <property type="project" value="UniProtKB-KW"/>
</dbReference>
<dbReference type="InterPro" id="IPR003710">
    <property type="entry name" value="ApbA"/>
</dbReference>
<dbReference type="GO" id="GO:0005737">
    <property type="term" value="C:cytoplasm"/>
    <property type="evidence" value="ECO:0007669"/>
    <property type="project" value="TreeGrafter"/>
</dbReference>
<evidence type="ECO:0000256" key="3">
    <source>
        <dbReference type="ARBA" id="ARBA00013014"/>
    </source>
</evidence>
<evidence type="ECO:0000256" key="9">
    <source>
        <dbReference type="ARBA" id="ARBA00048793"/>
    </source>
</evidence>
<evidence type="ECO:0000256" key="1">
    <source>
        <dbReference type="ARBA" id="ARBA00004994"/>
    </source>
</evidence>
<comment type="caution">
    <text evidence="13">The sequence shown here is derived from an EMBL/GenBank/DDBJ whole genome shotgun (WGS) entry which is preliminary data.</text>
</comment>
<dbReference type="InterPro" id="IPR013332">
    <property type="entry name" value="KPR_N"/>
</dbReference>
<dbReference type="RefSeq" id="WP_259659589.1">
    <property type="nucleotide sequence ID" value="NZ_JAHXRI010000001.1"/>
</dbReference>
<keyword evidence="5 10" id="KW-0566">Pantothenate biosynthesis</keyword>
<proteinExistence type="inferred from homology"/>
<comment type="catalytic activity">
    <reaction evidence="9 10">
        <text>(R)-pantoate + NADP(+) = 2-dehydropantoate + NADPH + H(+)</text>
        <dbReference type="Rhea" id="RHEA:16233"/>
        <dbReference type="ChEBI" id="CHEBI:11561"/>
        <dbReference type="ChEBI" id="CHEBI:15378"/>
        <dbReference type="ChEBI" id="CHEBI:15980"/>
        <dbReference type="ChEBI" id="CHEBI:57783"/>
        <dbReference type="ChEBI" id="CHEBI:58349"/>
        <dbReference type="EC" id="1.1.1.169"/>
    </reaction>
</comment>
<keyword evidence="7 10" id="KW-0560">Oxidoreductase</keyword>
<dbReference type="Gene3D" id="1.10.1040.10">
    <property type="entry name" value="N-(1-d-carboxylethyl)-l-norvaline Dehydrogenase, domain 2"/>
    <property type="match status" value="1"/>
</dbReference>
<comment type="function">
    <text evidence="10">Catalyzes the NADPH-dependent reduction of ketopantoate into pantoic acid.</text>
</comment>
<dbReference type="PANTHER" id="PTHR21708">
    <property type="entry name" value="PROBABLE 2-DEHYDROPANTOATE 2-REDUCTASE"/>
    <property type="match status" value="1"/>
</dbReference>
<evidence type="ECO:0000256" key="8">
    <source>
        <dbReference type="ARBA" id="ARBA00032024"/>
    </source>
</evidence>
<evidence type="ECO:0000256" key="5">
    <source>
        <dbReference type="ARBA" id="ARBA00022655"/>
    </source>
</evidence>
<dbReference type="InterPro" id="IPR008927">
    <property type="entry name" value="6-PGluconate_DH-like_C_sf"/>
</dbReference>
<evidence type="ECO:0000259" key="12">
    <source>
        <dbReference type="Pfam" id="PF08546"/>
    </source>
</evidence>
<organism evidence="13 14">
    <name type="scientific">Zwartia hollandica</name>
    <dbReference type="NCBI Taxonomy" id="324606"/>
    <lineage>
        <taxon>Bacteria</taxon>
        <taxon>Pseudomonadati</taxon>
        <taxon>Pseudomonadota</taxon>
        <taxon>Betaproteobacteria</taxon>
        <taxon>Burkholderiales</taxon>
        <taxon>Alcaligenaceae</taxon>
        <taxon>Zwartia</taxon>
    </lineage>
</organism>
<dbReference type="Gene3D" id="3.40.50.720">
    <property type="entry name" value="NAD(P)-binding Rossmann-like Domain"/>
    <property type="match status" value="1"/>
</dbReference>
<sequence>MKVCIYGAGAVGGHLAARIAAQFPPGGPHELSLVCRGPQLEAIKRNGVTLYRGDEVFTGRPSAATDDPMSLPPQDIVLVTLKATALPAAAATIESLLAPDGVAVFATNGIPWWWNKGLDVPQTPLPLLDPDGELWSRLRDKTLGCVIYSPNEVIEPGVIRSNIKDRWMIGEPDGSDSPRAHRVADLLQSANIRGVATTDIRYETWYKLLINYALNPVAALTRLPTANMNANPDVIALRKQIMLEVIDIALACGTDLRGKIDLDEAVTPTKRSGSNRASMLQDVLAGRPLEVEAILGQTVALARQHGVQAVRCELMLGLMRGLAESMTLNS</sequence>
<keyword evidence="6 10" id="KW-0521">NADP</keyword>
<gene>
    <name evidence="13" type="ORF">KZZ10_00815</name>
</gene>
<dbReference type="Pfam" id="PF08546">
    <property type="entry name" value="ApbA_C"/>
    <property type="match status" value="1"/>
</dbReference>
<protein>
    <recommendedName>
        <fullName evidence="4 10">2-dehydropantoate 2-reductase</fullName>
        <ecNumber evidence="3 10">1.1.1.169</ecNumber>
    </recommendedName>
    <alternativeName>
        <fullName evidence="8 10">Ketopantoate reductase</fullName>
    </alternativeName>
</protein>
<dbReference type="NCBIfam" id="TIGR00745">
    <property type="entry name" value="apbA_panE"/>
    <property type="match status" value="1"/>
</dbReference>
<evidence type="ECO:0000313" key="14">
    <source>
        <dbReference type="Proteomes" id="UP000739565"/>
    </source>
</evidence>
<evidence type="ECO:0000256" key="6">
    <source>
        <dbReference type="ARBA" id="ARBA00022857"/>
    </source>
</evidence>
<dbReference type="GO" id="GO:0008677">
    <property type="term" value="F:2-dehydropantoate 2-reductase activity"/>
    <property type="evidence" value="ECO:0007669"/>
    <property type="project" value="UniProtKB-EC"/>
</dbReference>
<evidence type="ECO:0000256" key="2">
    <source>
        <dbReference type="ARBA" id="ARBA00007870"/>
    </source>
</evidence>
<name>A0A953T5T7_9BURK</name>
<dbReference type="FunFam" id="1.10.1040.10:FF:000017">
    <property type="entry name" value="2-dehydropantoate 2-reductase"/>
    <property type="match status" value="1"/>
</dbReference>
<dbReference type="InterPro" id="IPR036291">
    <property type="entry name" value="NAD(P)-bd_dom_sf"/>
</dbReference>
<comment type="similarity">
    <text evidence="2 10">Belongs to the ketopantoate reductase family.</text>
</comment>
<dbReference type="SUPFAM" id="SSF51735">
    <property type="entry name" value="NAD(P)-binding Rossmann-fold domains"/>
    <property type="match status" value="1"/>
</dbReference>
<dbReference type="EC" id="1.1.1.169" evidence="3 10"/>